<sequence>MILLSHIPFQLSGFEIQRVMGDENTLIITAAAQGSVATCPSCGQNSQRVHSYYIRKPYDLAISGQSVQLNLRVRRFRCQNQDCARQTFAERLPEVVAASAQRTVRLTELLSIFAVALNAQTASRLLARLAMEASGDTLLRLVKRTLLPPVTAPKAGRRR</sequence>
<evidence type="ECO:0000313" key="3">
    <source>
        <dbReference type="Proteomes" id="UP000597444"/>
    </source>
</evidence>
<comment type="caution">
    <text evidence="2">The sequence shown here is derived from an EMBL/GenBank/DDBJ whole genome shotgun (WGS) entry which is preliminary data.</text>
</comment>
<dbReference type="InterPro" id="IPR029261">
    <property type="entry name" value="Transposase_Znf"/>
</dbReference>
<gene>
    <name evidence="2" type="ORF">KSF_001990</name>
</gene>
<dbReference type="Pfam" id="PF14690">
    <property type="entry name" value="Zn_ribbon_ISL3"/>
    <property type="match status" value="1"/>
</dbReference>
<protein>
    <recommendedName>
        <fullName evidence="1">Transposase IS204/IS1001/IS1096/IS1165 zinc-finger domain-containing protein</fullName>
    </recommendedName>
</protein>
<name>A0A8J3IH27_9CHLR</name>
<reference evidence="2" key="1">
    <citation type="submission" date="2020-10" db="EMBL/GenBank/DDBJ databases">
        <title>Taxonomic study of unclassified bacteria belonging to the class Ktedonobacteria.</title>
        <authorList>
            <person name="Yabe S."/>
            <person name="Wang C.M."/>
            <person name="Zheng Y."/>
            <person name="Sakai Y."/>
            <person name="Cavaletti L."/>
            <person name="Monciardini P."/>
            <person name="Donadio S."/>
        </authorList>
    </citation>
    <scope>NUCLEOTIDE SEQUENCE</scope>
    <source>
        <strain evidence="2">ID150040</strain>
    </source>
</reference>
<keyword evidence="3" id="KW-1185">Reference proteome</keyword>
<dbReference type="InterPro" id="IPR047951">
    <property type="entry name" value="Transpos_ISL3"/>
</dbReference>
<dbReference type="PANTHER" id="PTHR33498">
    <property type="entry name" value="TRANSPOSASE FOR INSERTION SEQUENCE ELEMENT IS1557"/>
    <property type="match status" value="1"/>
</dbReference>
<dbReference type="EMBL" id="BNJK01000001">
    <property type="protein sequence ID" value="GHO90151.1"/>
    <property type="molecule type" value="Genomic_DNA"/>
</dbReference>
<accession>A0A8J3IH27</accession>
<proteinExistence type="predicted"/>
<dbReference type="AlphaFoldDB" id="A0A8J3IH27"/>
<dbReference type="Proteomes" id="UP000597444">
    <property type="component" value="Unassembled WGS sequence"/>
</dbReference>
<organism evidence="2 3">
    <name type="scientific">Reticulibacter mediterranei</name>
    <dbReference type="NCBI Taxonomy" id="2778369"/>
    <lineage>
        <taxon>Bacteria</taxon>
        <taxon>Bacillati</taxon>
        <taxon>Chloroflexota</taxon>
        <taxon>Ktedonobacteria</taxon>
        <taxon>Ktedonobacterales</taxon>
        <taxon>Reticulibacteraceae</taxon>
        <taxon>Reticulibacter</taxon>
    </lineage>
</organism>
<dbReference type="PANTHER" id="PTHR33498:SF1">
    <property type="entry name" value="TRANSPOSASE FOR INSERTION SEQUENCE ELEMENT IS1557"/>
    <property type="match status" value="1"/>
</dbReference>
<feature type="domain" description="Transposase IS204/IS1001/IS1096/IS1165 zinc-finger" evidence="1">
    <location>
        <begin position="36"/>
        <end position="80"/>
    </location>
</feature>
<evidence type="ECO:0000259" key="1">
    <source>
        <dbReference type="Pfam" id="PF14690"/>
    </source>
</evidence>
<evidence type="ECO:0000313" key="2">
    <source>
        <dbReference type="EMBL" id="GHO90151.1"/>
    </source>
</evidence>